<reference evidence="10 11" key="1">
    <citation type="submission" date="2019-11" db="EMBL/GenBank/DDBJ databases">
        <title>Identification of a novel strain.</title>
        <authorList>
            <person name="Xu Q."/>
            <person name="Wang G."/>
        </authorList>
    </citation>
    <scope>NUCLEOTIDE SEQUENCE [LARGE SCALE GENOMIC DNA]</scope>
    <source>
        <strain evidence="11">xq</strain>
    </source>
</reference>
<evidence type="ECO:0000256" key="2">
    <source>
        <dbReference type="ARBA" id="ARBA00022670"/>
    </source>
</evidence>
<dbReference type="InterPro" id="IPR001567">
    <property type="entry name" value="Pept_M3A_M3B_dom"/>
</dbReference>
<feature type="region of interest" description="Disordered" evidence="8">
    <location>
        <begin position="1"/>
        <end position="21"/>
    </location>
</feature>
<dbReference type="RefSeq" id="WP_407658180.1">
    <property type="nucleotide sequence ID" value="NZ_WMBQ01000001.1"/>
</dbReference>
<evidence type="ECO:0000313" key="10">
    <source>
        <dbReference type="EMBL" id="MTD94923.1"/>
    </source>
</evidence>
<dbReference type="EMBL" id="WMBQ01000001">
    <property type="protein sequence ID" value="MTD94923.1"/>
    <property type="molecule type" value="Genomic_DNA"/>
</dbReference>
<evidence type="ECO:0000256" key="1">
    <source>
        <dbReference type="ARBA" id="ARBA00006040"/>
    </source>
</evidence>
<evidence type="ECO:0000256" key="6">
    <source>
        <dbReference type="ARBA" id="ARBA00023049"/>
    </source>
</evidence>
<comment type="caution">
    <text evidence="10">The sequence shown here is derived from an EMBL/GenBank/DDBJ whole genome shotgun (WGS) entry which is preliminary data.</text>
</comment>
<dbReference type="GO" id="GO:0046872">
    <property type="term" value="F:metal ion binding"/>
    <property type="evidence" value="ECO:0007669"/>
    <property type="project" value="UniProtKB-UniRule"/>
</dbReference>
<feature type="domain" description="Peptidase M3A/M3B catalytic" evidence="9">
    <location>
        <begin position="251"/>
        <end position="695"/>
    </location>
</feature>
<evidence type="ECO:0000256" key="5">
    <source>
        <dbReference type="ARBA" id="ARBA00022833"/>
    </source>
</evidence>
<evidence type="ECO:0000256" key="7">
    <source>
        <dbReference type="RuleBase" id="RU003435"/>
    </source>
</evidence>
<dbReference type="InterPro" id="IPR024077">
    <property type="entry name" value="Neurolysin/TOP_dom2"/>
</dbReference>
<dbReference type="GO" id="GO:0006508">
    <property type="term" value="P:proteolysis"/>
    <property type="evidence" value="ECO:0007669"/>
    <property type="project" value="UniProtKB-KW"/>
</dbReference>
<keyword evidence="5 7" id="KW-0862">Zinc</keyword>
<evidence type="ECO:0000256" key="4">
    <source>
        <dbReference type="ARBA" id="ARBA00022801"/>
    </source>
</evidence>
<dbReference type="Proteomes" id="UP000440694">
    <property type="component" value="Unassembled WGS sequence"/>
</dbReference>
<dbReference type="InterPro" id="IPR034005">
    <property type="entry name" value="M3A_DCP"/>
</dbReference>
<dbReference type="PANTHER" id="PTHR43660:SF1">
    <property type="entry name" value="DIPEPTIDYL CARBOXYPEPTIDASE"/>
    <property type="match status" value="1"/>
</dbReference>
<dbReference type="Gene3D" id="1.10.1370.10">
    <property type="entry name" value="Neurolysin, domain 3"/>
    <property type="match status" value="1"/>
</dbReference>
<gene>
    <name evidence="10" type="ORF">GIW81_11335</name>
</gene>
<evidence type="ECO:0000256" key="3">
    <source>
        <dbReference type="ARBA" id="ARBA00022723"/>
    </source>
</evidence>
<proteinExistence type="inferred from homology"/>
<evidence type="ECO:0000256" key="8">
    <source>
        <dbReference type="SAM" id="MobiDB-lite"/>
    </source>
</evidence>
<dbReference type="Pfam" id="PF01432">
    <property type="entry name" value="Peptidase_M3"/>
    <property type="match status" value="1"/>
</dbReference>
<comment type="cofactor">
    <cofactor evidence="7">
        <name>Zn(2+)</name>
        <dbReference type="ChEBI" id="CHEBI:29105"/>
    </cofactor>
    <text evidence="7">Binds 1 zinc ion.</text>
</comment>
<keyword evidence="4 7" id="KW-0378">Hydrolase</keyword>
<keyword evidence="6 7" id="KW-0482">Metalloprotease</keyword>
<accession>A0A6I3KKP2</accession>
<organism evidence="10 11">
    <name type="scientific">Hyphomicrobium album</name>
    <dbReference type="NCBI Taxonomy" id="2665159"/>
    <lineage>
        <taxon>Bacteria</taxon>
        <taxon>Pseudomonadati</taxon>
        <taxon>Pseudomonadota</taxon>
        <taxon>Alphaproteobacteria</taxon>
        <taxon>Hyphomicrobiales</taxon>
        <taxon>Hyphomicrobiaceae</taxon>
        <taxon>Hyphomicrobium</taxon>
    </lineage>
</organism>
<dbReference type="InterPro" id="IPR024079">
    <property type="entry name" value="MetalloPept_cat_dom_sf"/>
</dbReference>
<dbReference type="FunFam" id="3.40.390.10:FF:000009">
    <property type="entry name" value="Oligopeptidase A"/>
    <property type="match status" value="1"/>
</dbReference>
<dbReference type="AlphaFoldDB" id="A0A6I3KKP2"/>
<dbReference type="InterPro" id="IPR045090">
    <property type="entry name" value="Pept_M3A_M3B"/>
</dbReference>
<dbReference type="SUPFAM" id="SSF55486">
    <property type="entry name" value="Metalloproteases ('zincins'), catalytic domain"/>
    <property type="match status" value="1"/>
</dbReference>
<keyword evidence="2 7" id="KW-0645">Protease</keyword>
<dbReference type="CDD" id="cd06456">
    <property type="entry name" value="M3A_DCP"/>
    <property type="match status" value="1"/>
</dbReference>
<keyword evidence="3 7" id="KW-0479">Metal-binding</keyword>
<dbReference type="GO" id="GO:0005829">
    <property type="term" value="C:cytosol"/>
    <property type="evidence" value="ECO:0007669"/>
    <property type="project" value="TreeGrafter"/>
</dbReference>
<protein>
    <submittedName>
        <fullName evidence="10">Peptidase M3</fullName>
    </submittedName>
</protein>
<dbReference type="GO" id="GO:0004180">
    <property type="term" value="F:carboxypeptidase activity"/>
    <property type="evidence" value="ECO:0007669"/>
    <property type="project" value="TreeGrafter"/>
</dbReference>
<dbReference type="GO" id="GO:0004222">
    <property type="term" value="F:metalloendopeptidase activity"/>
    <property type="evidence" value="ECO:0007669"/>
    <property type="project" value="InterPro"/>
</dbReference>
<dbReference type="Gene3D" id="1.10.1370.40">
    <property type="match status" value="1"/>
</dbReference>
<comment type="similarity">
    <text evidence="1 7">Belongs to the peptidase M3 family.</text>
</comment>
<sequence length="698" mass="78113">MAKKVAKAKTKTATRKATAGAKPANPLLARWGSAFGLPPFKKIEPQHYKAAFAAALKEHKAEIAHIAAETAKPTFNNTVVALEKSGRLLEKVASVFYNLTGAHTSDALQAIERDMAPKLAAHETAIMLNGRMFKRVEDLYERRDDLDLTDEQRRVLELRYKWLVRAGAKLGAKQKTRVAAINQRLATLATQFSQNVLKDEQSWRLVLTERDLDGLPEALRDSAARVATDQGLDGKYVITLSRSSIEPFLQFSARRDLREEAFNAWTKRGQMGEATDNRAITSEIIALRAEYAGLLGFKSYADYSLEETMAKTPGSVRDLLAKVWEPAVRRATGERDALQARARAEGGNFSIAPWDWRYYAEKERKALYDVDEASTRPYLTLDNVIAAAFETATRLFGLKFKELPDAPRYHDDVRVWEVTTKRGEHVGLFLGDYFARPSKRSGAWMSAFRSQSKVAGEVSPIIVNVMNFARGEEGQPSLLSLDDARTLFHEFGHGLHGLLSDVTYPSISGTSVTRDFVELPSQLYEHWLMVPEVLEKFAVHHETGKPMPAALLKRIKKARNFNQGFSTIEYLASAFVDMELHALEDTGPLDVDAFERGTLDRLGMPREIVMRHRIPHFLHIMGGYAAGYYSYLWSEVMDADAFAAFEETGNAFDSATAKKLHKFIYSGGNQRDPLEAYVAFRGRPPEISGLLKKRGLAG</sequence>
<feature type="compositionally biased region" description="Basic residues" evidence="8">
    <location>
        <begin position="1"/>
        <end position="14"/>
    </location>
</feature>
<evidence type="ECO:0000313" key="11">
    <source>
        <dbReference type="Proteomes" id="UP000440694"/>
    </source>
</evidence>
<name>A0A6I3KKP2_9HYPH</name>
<keyword evidence="11" id="KW-1185">Reference proteome</keyword>
<dbReference type="Gene3D" id="3.40.390.10">
    <property type="entry name" value="Collagenase (Catalytic Domain)"/>
    <property type="match status" value="1"/>
</dbReference>
<dbReference type="PANTHER" id="PTHR43660">
    <property type="entry name" value="DIPEPTIDYL CARBOXYPEPTIDASE"/>
    <property type="match status" value="1"/>
</dbReference>
<evidence type="ECO:0000259" key="9">
    <source>
        <dbReference type="Pfam" id="PF01432"/>
    </source>
</evidence>